<dbReference type="SUPFAM" id="SSF55874">
    <property type="entry name" value="ATPase domain of HSP90 chaperone/DNA topoisomerase II/histidine kinase"/>
    <property type="match status" value="1"/>
</dbReference>
<dbReference type="InterPro" id="IPR001789">
    <property type="entry name" value="Sig_transdc_resp-reg_receiver"/>
</dbReference>
<dbReference type="Gene3D" id="1.10.287.130">
    <property type="match status" value="1"/>
</dbReference>
<dbReference type="CDD" id="cd00130">
    <property type="entry name" value="PAS"/>
    <property type="match status" value="2"/>
</dbReference>
<feature type="domain" description="Response regulatory" evidence="12">
    <location>
        <begin position="1002"/>
        <end position="1117"/>
    </location>
</feature>
<keyword evidence="5" id="KW-0418">Kinase</keyword>
<dbReference type="InterPro" id="IPR036890">
    <property type="entry name" value="HATPase_C_sf"/>
</dbReference>
<keyword evidence="6" id="KW-0805">Transcription regulation</keyword>
<evidence type="ECO:0000256" key="8">
    <source>
        <dbReference type="ARBA" id="ARBA00023163"/>
    </source>
</evidence>
<dbReference type="SUPFAM" id="SSF52172">
    <property type="entry name" value="CheY-like"/>
    <property type="match status" value="2"/>
</dbReference>
<dbReference type="Gene3D" id="2.10.70.100">
    <property type="match status" value="1"/>
</dbReference>
<dbReference type="SUPFAM" id="SSF55781">
    <property type="entry name" value="GAF domain-like"/>
    <property type="match status" value="1"/>
</dbReference>
<comment type="catalytic activity">
    <reaction evidence="1">
        <text>ATP + protein L-histidine = ADP + protein N-phospho-L-histidine.</text>
        <dbReference type="EC" id="2.7.13.3"/>
    </reaction>
</comment>
<evidence type="ECO:0000313" key="16">
    <source>
        <dbReference type="Proteomes" id="UP001518989"/>
    </source>
</evidence>
<name>A0ABS3KLR9_9PROT</name>
<feature type="domain" description="PAC" evidence="14">
    <location>
        <begin position="955"/>
        <end position="1007"/>
    </location>
</feature>
<dbReference type="RefSeq" id="WP_207415842.1">
    <property type="nucleotide sequence ID" value="NZ_CP061178.1"/>
</dbReference>
<feature type="domain" description="HTH luxR-type" evidence="10">
    <location>
        <begin position="1133"/>
        <end position="1198"/>
    </location>
</feature>
<dbReference type="SUPFAM" id="SSF47384">
    <property type="entry name" value="Homodimeric domain of signal transducing histidine kinase"/>
    <property type="match status" value="1"/>
</dbReference>
<dbReference type="InterPro" id="IPR001610">
    <property type="entry name" value="PAC"/>
</dbReference>
<dbReference type="InterPro" id="IPR003661">
    <property type="entry name" value="HisK_dim/P_dom"/>
</dbReference>
<dbReference type="InterPro" id="IPR003594">
    <property type="entry name" value="HATPase_dom"/>
</dbReference>
<evidence type="ECO:0000256" key="2">
    <source>
        <dbReference type="ARBA" id="ARBA00012438"/>
    </source>
</evidence>
<protein>
    <recommendedName>
        <fullName evidence="2">histidine kinase</fullName>
        <ecNumber evidence="2">2.7.13.3</ecNumber>
    </recommendedName>
</protein>
<dbReference type="PRINTS" id="PR00038">
    <property type="entry name" value="HTHLUXR"/>
</dbReference>
<evidence type="ECO:0000256" key="1">
    <source>
        <dbReference type="ARBA" id="ARBA00000085"/>
    </source>
</evidence>
<dbReference type="PROSITE" id="PS50113">
    <property type="entry name" value="PAC"/>
    <property type="match status" value="2"/>
</dbReference>
<dbReference type="NCBIfam" id="TIGR00229">
    <property type="entry name" value="sensory_box"/>
    <property type="match status" value="2"/>
</dbReference>
<dbReference type="CDD" id="cd06170">
    <property type="entry name" value="LuxR_C_like"/>
    <property type="match status" value="1"/>
</dbReference>
<dbReference type="PANTHER" id="PTHR43547:SF2">
    <property type="entry name" value="HYBRID SIGNAL TRANSDUCTION HISTIDINE KINASE C"/>
    <property type="match status" value="1"/>
</dbReference>
<comment type="caution">
    <text evidence="15">The sequence shown here is derived from an EMBL/GenBank/DDBJ whole genome shotgun (WGS) entry which is preliminary data.</text>
</comment>
<dbReference type="Pfam" id="PF13185">
    <property type="entry name" value="GAF_2"/>
    <property type="match status" value="1"/>
</dbReference>
<dbReference type="SMART" id="SM00388">
    <property type="entry name" value="HisKA"/>
    <property type="match status" value="1"/>
</dbReference>
<dbReference type="PRINTS" id="PR00344">
    <property type="entry name" value="BCTRLSENSOR"/>
</dbReference>
<keyword evidence="16" id="KW-1185">Reference proteome</keyword>
<dbReference type="Gene3D" id="3.30.450.20">
    <property type="entry name" value="PAS domain"/>
    <property type="match status" value="3"/>
</dbReference>
<dbReference type="InterPro" id="IPR003018">
    <property type="entry name" value="GAF"/>
</dbReference>
<dbReference type="PROSITE" id="PS50110">
    <property type="entry name" value="RESPONSE_REGULATORY"/>
    <property type="match status" value="2"/>
</dbReference>
<evidence type="ECO:0000259" key="14">
    <source>
        <dbReference type="PROSITE" id="PS50113"/>
    </source>
</evidence>
<keyword evidence="3 9" id="KW-0597">Phosphoprotein</keyword>
<organism evidence="15 16">
    <name type="scientific">Roseomonas haemaphysalidis</name>
    <dbReference type="NCBI Taxonomy" id="2768162"/>
    <lineage>
        <taxon>Bacteria</taxon>
        <taxon>Pseudomonadati</taxon>
        <taxon>Pseudomonadota</taxon>
        <taxon>Alphaproteobacteria</taxon>
        <taxon>Acetobacterales</taxon>
        <taxon>Roseomonadaceae</taxon>
        <taxon>Roseomonas</taxon>
    </lineage>
</organism>
<keyword evidence="7" id="KW-0238">DNA-binding</keyword>
<dbReference type="EMBL" id="JACTNG010000002">
    <property type="protein sequence ID" value="MBO1078419.1"/>
    <property type="molecule type" value="Genomic_DNA"/>
</dbReference>
<dbReference type="InterPro" id="IPR005467">
    <property type="entry name" value="His_kinase_dom"/>
</dbReference>
<dbReference type="Pfam" id="PF08447">
    <property type="entry name" value="PAS_3"/>
    <property type="match status" value="2"/>
</dbReference>
<dbReference type="SUPFAM" id="SSF55785">
    <property type="entry name" value="PYP-like sensor domain (PAS domain)"/>
    <property type="match status" value="2"/>
</dbReference>
<dbReference type="InterPro" id="IPR013655">
    <property type="entry name" value="PAS_fold_3"/>
</dbReference>
<accession>A0ABS3KLR9</accession>
<evidence type="ECO:0000259" key="11">
    <source>
        <dbReference type="PROSITE" id="PS50109"/>
    </source>
</evidence>
<evidence type="ECO:0000259" key="10">
    <source>
        <dbReference type="PROSITE" id="PS50043"/>
    </source>
</evidence>
<reference evidence="15 16" key="1">
    <citation type="submission" date="2020-09" db="EMBL/GenBank/DDBJ databases">
        <title>Roseomonas.</title>
        <authorList>
            <person name="Zhu W."/>
        </authorList>
    </citation>
    <scope>NUCLEOTIDE SEQUENCE [LARGE SCALE GENOMIC DNA]</scope>
    <source>
        <strain evidence="15 16">573</strain>
    </source>
</reference>
<dbReference type="CDD" id="cd00082">
    <property type="entry name" value="HisKA"/>
    <property type="match status" value="1"/>
</dbReference>
<dbReference type="SMART" id="SM00091">
    <property type="entry name" value="PAS"/>
    <property type="match status" value="2"/>
</dbReference>
<gene>
    <name evidence="15" type="ORF">IAI61_05210</name>
</gene>
<dbReference type="Gene3D" id="3.40.50.2300">
    <property type="match status" value="2"/>
</dbReference>
<evidence type="ECO:0000256" key="4">
    <source>
        <dbReference type="ARBA" id="ARBA00022679"/>
    </source>
</evidence>
<evidence type="ECO:0000313" key="15">
    <source>
        <dbReference type="EMBL" id="MBO1078419.1"/>
    </source>
</evidence>
<evidence type="ECO:0000256" key="9">
    <source>
        <dbReference type="PROSITE-ProRule" id="PRU00169"/>
    </source>
</evidence>
<dbReference type="Pfam" id="PF00196">
    <property type="entry name" value="GerE"/>
    <property type="match status" value="1"/>
</dbReference>
<feature type="domain" description="Response regulatory" evidence="12">
    <location>
        <begin position="619"/>
        <end position="735"/>
    </location>
</feature>
<dbReference type="Gene3D" id="3.30.565.10">
    <property type="entry name" value="Histidine kinase-like ATPase, C-terminal domain"/>
    <property type="match status" value="1"/>
</dbReference>
<dbReference type="SMART" id="SM00421">
    <property type="entry name" value="HTH_LUXR"/>
    <property type="match status" value="1"/>
</dbReference>
<feature type="modified residue" description="4-aspartylphosphate" evidence="9">
    <location>
        <position position="668"/>
    </location>
</feature>
<dbReference type="InterPro" id="IPR004358">
    <property type="entry name" value="Sig_transdc_His_kin-like_C"/>
</dbReference>
<sequence>MDFLAGDGEVGTLIRDHDWSTTLGPIESWSPSIKTALSLCLHSRFPILLWIGPDLRILYNDAYVPFLGAAKHPVMLGAPGREVWSEIWDDIAPMLAEATAGRATWVEDYRFFFDRELEREETYVTFSYSPIFGASRDNVEGVFCVCTETTRRVIGARRLSTLHRLGVKASYQREVDDVCRDVIGVLQENPYDIAFAALYVSDGDGETARRAAATPSPPDAAFFPLHHPMTSVAPAAWPIAEAALDGRPVVISEFHRFAGNMAAPLWPDPVRTAVVLPLAAPTRQQMIGFLVIGISPRQILDADYRSFLELLAEHVAGAVAAARAFDEERRRAETLAALDRAKTAFFSNVSHEFRTPLTLILGPLRELLAKPVDALPPDARALVDIAERNSNRLLRLVNSLLDFSRIEAGRADASYEPTDLPKLTAELASSFQSACDSAGLVLEIDCPPLPEPVYVDRDMWEKIVLNLISNAFKFIFEGSIAVQLSAASAGIELRVSDSGVGIPHHELPHLFERFHRVEGQRSRSHEGSGIGLALIHELIRLHGGSILAESREGEGSVFTVSIPFGTAHLPADRIGGPRSMSSTATGIGSFLEEMRRWLPDDTHRAGTVPDSHEPISASRILVADDNADMRHYLTRVLTSAGWSVHAVADGNAALASARLAPPDLLLADVMMPGRDGLSLVAALRQERQLATVPAILLSARAGEDARVAGMRSGADDYLEKPFSARELLARVEAIAALARLRRDAGDLIRRSDARLQAAVDLVGLGSYRWDPRTGALEWDDQLRAMWGLPPGAPVQMDIFLRAIHPEDRPRVEAAIAACTDPAGDGVYHVEYRVNGIEDGVERWVSTHGQTSFKNGIPVDFTGAALDVTARKQVEERLRASEERFRQFADHSADLLWIVNTDAMKIEYRSLAFERIWGVPRDRASSDLACWAESIHPDDRAAVLDTLLHVQKGEAVVQEYRVLRPDGAVRWVRDTAFPIRDELGRVHRIGGIAVDVTRVEGSWVYVVDGGEGARLRLAALLQGAGYDVKTFSTTNEFLEVAPMLLHGCAVLELGGCGDESLVVPRELKARGIELPVIVVGGGDGDVRTAVLALKAGAADWLEGPLNPERLLAAVAAALAKVRDVQEAGRKSDTARSRIAGMSRREREVLEGIVGGETNKEIARRLGISPRTVEIHRAHVMEQLGVRSLSEAVLLAAAAGLTGSRSDAPP</sequence>
<evidence type="ECO:0000256" key="7">
    <source>
        <dbReference type="ARBA" id="ARBA00023125"/>
    </source>
</evidence>
<dbReference type="SMART" id="SM00387">
    <property type="entry name" value="HATPase_c"/>
    <property type="match status" value="1"/>
</dbReference>
<comment type="caution">
    <text evidence="9">Lacks conserved residue(s) required for the propagation of feature annotation.</text>
</comment>
<dbReference type="Pfam" id="PF00512">
    <property type="entry name" value="HisKA"/>
    <property type="match status" value="1"/>
</dbReference>
<dbReference type="SUPFAM" id="SSF46894">
    <property type="entry name" value="C-terminal effector domain of the bipartite response regulators"/>
    <property type="match status" value="1"/>
</dbReference>
<dbReference type="PROSITE" id="PS50112">
    <property type="entry name" value="PAS"/>
    <property type="match status" value="1"/>
</dbReference>
<evidence type="ECO:0000256" key="3">
    <source>
        <dbReference type="ARBA" id="ARBA00022553"/>
    </source>
</evidence>
<keyword evidence="8" id="KW-0804">Transcription</keyword>
<dbReference type="Gene3D" id="3.30.450.40">
    <property type="match status" value="1"/>
</dbReference>
<dbReference type="SMART" id="SM00086">
    <property type="entry name" value="PAC"/>
    <property type="match status" value="1"/>
</dbReference>
<dbReference type="InterPro" id="IPR036097">
    <property type="entry name" value="HisK_dim/P_sf"/>
</dbReference>
<evidence type="ECO:0000259" key="12">
    <source>
        <dbReference type="PROSITE" id="PS50110"/>
    </source>
</evidence>
<evidence type="ECO:0000259" key="13">
    <source>
        <dbReference type="PROSITE" id="PS50112"/>
    </source>
</evidence>
<dbReference type="InterPro" id="IPR000792">
    <property type="entry name" value="Tscrpt_reg_LuxR_C"/>
</dbReference>
<dbReference type="Pfam" id="PF00072">
    <property type="entry name" value="Response_reg"/>
    <property type="match status" value="1"/>
</dbReference>
<dbReference type="InterPro" id="IPR000700">
    <property type="entry name" value="PAS-assoc_C"/>
</dbReference>
<dbReference type="InterPro" id="IPR036388">
    <property type="entry name" value="WH-like_DNA-bd_sf"/>
</dbReference>
<evidence type="ECO:0000256" key="5">
    <source>
        <dbReference type="ARBA" id="ARBA00022777"/>
    </source>
</evidence>
<dbReference type="Gene3D" id="1.10.10.10">
    <property type="entry name" value="Winged helix-like DNA-binding domain superfamily/Winged helix DNA-binding domain"/>
    <property type="match status" value="1"/>
</dbReference>
<dbReference type="InterPro" id="IPR011006">
    <property type="entry name" value="CheY-like_superfamily"/>
</dbReference>
<dbReference type="InterPro" id="IPR029016">
    <property type="entry name" value="GAF-like_dom_sf"/>
</dbReference>
<feature type="domain" description="Histidine kinase" evidence="11">
    <location>
        <begin position="348"/>
        <end position="566"/>
    </location>
</feature>
<dbReference type="PROSITE" id="PS50109">
    <property type="entry name" value="HIS_KIN"/>
    <property type="match status" value="1"/>
</dbReference>
<dbReference type="InterPro" id="IPR016032">
    <property type="entry name" value="Sig_transdc_resp-reg_C-effctor"/>
</dbReference>
<dbReference type="EC" id="2.7.13.3" evidence="2"/>
<keyword evidence="4" id="KW-0808">Transferase</keyword>
<feature type="domain" description="PAC" evidence="14">
    <location>
        <begin position="827"/>
        <end position="879"/>
    </location>
</feature>
<dbReference type="InterPro" id="IPR000014">
    <property type="entry name" value="PAS"/>
</dbReference>
<dbReference type="PROSITE" id="PS50043">
    <property type="entry name" value="HTH_LUXR_2"/>
    <property type="match status" value="1"/>
</dbReference>
<proteinExistence type="predicted"/>
<dbReference type="InterPro" id="IPR035965">
    <property type="entry name" value="PAS-like_dom_sf"/>
</dbReference>
<dbReference type="PANTHER" id="PTHR43547">
    <property type="entry name" value="TWO-COMPONENT HISTIDINE KINASE"/>
    <property type="match status" value="1"/>
</dbReference>
<dbReference type="Pfam" id="PF02518">
    <property type="entry name" value="HATPase_c"/>
    <property type="match status" value="1"/>
</dbReference>
<evidence type="ECO:0000256" key="6">
    <source>
        <dbReference type="ARBA" id="ARBA00023015"/>
    </source>
</evidence>
<dbReference type="Proteomes" id="UP001518989">
    <property type="component" value="Unassembled WGS sequence"/>
</dbReference>
<feature type="domain" description="PAS" evidence="13">
    <location>
        <begin position="880"/>
        <end position="953"/>
    </location>
</feature>
<dbReference type="SMART" id="SM00448">
    <property type="entry name" value="REC"/>
    <property type="match status" value="2"/>
</dbReference>